<reference evidence="6 7" key="1">
    <citation type="submission" date="2024-09" db="EMBL/GenBank/DDBJ databases">
        <title>The Natural Products Discovery Center: Release of the First 8490 Sequenced Strains for Exploring Actinobacteria Biosynthetic Diversity.</title>
        <authorList>
            <person name="Kalkreuter E."/>
            <person name="Kautsar S.A."/>
            <person name="Yang D."/>
            <person name="Bader C.D."/>
            <person name="Teijaro C.N."/>
            <person name="Fluegel L."/>
            <person name="Davis C.M."/>
            <person name="Simpson J.R."/>
            <person name="Lauterbach L."/>
            <person name="Steele A.D."/>
            <person name="Gui C."/>
            <person name="Meng S."/>
            <person name="Li G."/>
            <person name="Viehrig K."/>
            <person name="Ye F."/>
            <person name="Su P."/>
            <person name="Kiefer A.F."/>
            <person name="Nichols A."/>
            <person name="Cepeda A.J."/>
            <person name="Yan W."/>
            <person name="Fan B."/>
            <person name="Jiang Y."/>
            <person name="Adhikari A."/>
            <person name="Zheng C.-J."/>
            <person name="Schuster L."/>
            <person name="Cowan T.M."/>
            <person name="Smanski M.J."/>
            <person name="Chevrette M.G."/>
            <person name="De Carvalho L.P.S."/>
            <person name="Shen B."/>
        </authorList>
    </citation>
    <scope>NUCLEOTIDE SEQUENCE [LARGE SCALE GENOMIC DNA]</scope>
    <source>
        <strain evidence="6 7">NPDC058348</strain>
    </source>
</reference>
<keyword evidence="7" id="KW-1185">Reference proteome</keyword>
<dbReference type="InterPro" id="IPR016036">
    <property type="entry name" value="Malonyl_transacylase_ACP-bd"/>
</dbReference>
<gene>
    <name evidence="6" type="ORF">ACFWJN_24235</name>
</gene>
<keyword evidence="2 4" id="KW-0012">Acyltransferase</keyword>
<dbReference type="InterPro" id="IPR024925">
    <property type="entry name" value="Malonyl_CoA-ACP_transAc"/>
</dbReference>
<dbReference type="EMBL" id="JBHXIJ010000209">
    <property type="protein sequence ID" value="MFD5102051.1"/>
    <property type="molecule type" value="Genomic_DNA"/>
</dbReference>
<evidence type="ECO:0000259" key="5">
    <source>
        <dbReference type="SMART" id="SM00827"/>
    </source>
</evidence>
<dbReference type="SUPFAM" id="SSF55048">
    <property type="entry name" value="Probable ACP-binding domain of malonyl-CoA ACP transacylase"/>
    <property type="match status" value="1"/>
</dbReference>
<dbReference type="Gene3D" id="3.30.70.250">
    <property type="entry name" value="Malonyl-CoA ACP transacylase, ACP-binding"/>
    <property type="match status" value="1"/>
</dbReference>
<evidence type="ECO:0000256" key="4">
    <source>
        <dbReference type="PIRNR" id="PIRNR000446"/>
    </source>
</evidence>
<name>A0ABW6FQR1_9ACTN</name>
<dbReference type="PANTHER" id="PTHR42681">
    <property type="entry name" value="MALONYL-COA-ACYL CARRIER PROTEIN TRANSACYLASE, MITOCHONDRIAL"/>
    <property type="match status" value="1"/>
</dbReference>
<feature type="domain" description="Malonyl-CoA:ACP transacylase (MAT)" evidence="5">
    <location>
        <begin position="4"/>
        <end position="319"/>
    </location>
</feature>
<dbReference type="Gene3D" id="3.40.366.10">
    <property type="entry name" value="Malonyl-Coenzyme A Acyl Carrier Protein, domain 2"/>
    <property type="match status" value="1"/>
</dbReference>
<dbReference type="PANTHER" id="PTHR42681:SF1">
    <property type="entry name" value="MALONYL-COA-ACYL CARRIER PROTEIN TRANSACYLASE, MITOCHONDRIAL"/>
    <property type="match status" value="1"/>
</dbReference>
<dbReference type="InterPro" id="IPR016035">
    <property type="entry name" value="Acyl_Trfase/lysoPLipase"/>
</dbReference>
<dbReference type="GO" id="GO:0004314">
    <property type="term" value="F:[acyl-carrier-protein] S-malonyltransferase activity"/>
    <property type="evidence" value="ECO:0007669"/>
    <property type="project" value="UniProtKB-EC"/>
</dbReference>
<comment type="caution">
    <text evidence="6">The sequence shown here is derived from an EMBL/GenBank/DDBJ whole genome shotgun (WGS) entry which is preliminary data.</text>
</comment>
<protein>
    <recommendedName>
        <fullName evidence="4">Malonyl CoA-acyl carrier protein transacylase</fullName>
        <ecNumber evidence="4">2.3.1.39</ecNumber>
    </recommendedName>
</protein>
<evidence type="ECO:0000313" key="7">
    <source>
        <dbReference type="Proteomes" id="UP001598448"/>
    </source>
</evidence>
<dbReference type="EC" id="2.3.1.39" evidence="4"/>
<keyword evidence="1 4" id="KW-0808">Transferase</keyword>
<dbReference type="InterPro" id="IPR050858">
    <property type="entry name" value="Mal-CoA-ACP_Trans/PKS_FabD"/>
</dbReference>
<evidence type="ECO:0000256" key="2">
    <source>
        <dbReference type="ARBA" id="ARBA00023315"/>
    </source>
</evidence>
<evidence type="ECO:0000313" key="6">
    <source>
        <dbReference type="EMBL" id="MFD5102051.1"/>
    </source>
</evidence>
<dbReference type="InterPro" id="IPR014043">
    <property type="entry name" value="Acyl_transferase_dom"/>
</dbReference>
<dbReference type="SUPFAM" id="SSF52151">
    <property type="entry name" value="FabD/lysophospholipase-like"/>
    <property type="match status" value="1"/>
</dbReference>
<accession>A0ABW6FQR1</accession>
<sequence length="323" mass="34074">MALTFPGQGAQQPGMGRPWAGRPGWFLAERAAEVSGRDVVHLLLHADEEELRRTDNAQLATFVLEMVILHEVRHALPAARRPLVCAGHSLGEYAALVAAGIVGFDDGVKLVAARGEAMREACASEPGTMAVVLGLAPDDVEKAAAGVRDEGGQVWVANLNSPQQSVVSGEAGAVARCVESAQELGALRILSIPVGGAFHTPLMRLAARAFGRAVRAAEFRPGHAPVVSNVDARPHRGADAWPQRLGRQITEPVRWADSVRTMADELYCDMFVEIGPGRTLTGLARKITPQVSRLSIAEPGQLVAVPAPSPLTASPRSSVRGAA</sequence>
<comment type="catalytic activity">
    <reaction evidence="3 4">
        <text>holo-[ACP] + malonyl-CoA = malonyl-[ACP] + CoA</text>
        <dbReference type="Rhea" id="RHEA:41792"/>
        <dbReference type="Rhea" id="RHEA-COMP:9623"/>
        <dbReference type="Rhea" id="RHEA-COMP:9685"/>
        <dbReference type="ChEBI" id="CHEBI:57287"/>
        <dbReference type="ChEBI" id="CHEBI:57384"/>
        <dbReference type="ChEBI" id="CHEBI:64479"/>
        <dbReference type="ChEBI" id="CHEBI:78449"/>
        <dbReference type="EC" id="2.3.1.39"/>
    </reaction>
</comment>
<dbReference type="Pfam" id="PF00698">
    <property type="entry name" value="Acyl_transf_1"/>
    <property type="match status" value="1"/>
</dbReference>
<organism evidence="6 7">
    <name type="scientific">Streptomyces albidochromogenes</name>
    <dbReference type="NCBI Taxonomy" id="329524"/>
    <lineage>
        <taxon>Bacteria</taxon>
        <taxon>Bacillati</taxon>
        <taxon>Actinomycetota</taxon>
        <taxon>Actinomycetes</taxon>
        <taxon>Kitasatosporales</taxon>
        <taxon>Streptomycetaceae</taxon>
        <taxon>Streptomyces</taxon>
    </lineage>
</organism>
<evidence type="ECO:0000256" key="3">
    <source>
        <dbReference type="ARBA" id="ARBA00048462"/>
    </source>
</evidence>
<dbReference type="PIRSF" id="PIRSF000446">
    <property type="entry name" value="Mct"/>
    <property type="match status" value="1"/>
</dbReference>
<dbReference type="SMART" id="SM00827">
    <property type="entry name" value="PKS_AT"/>
    <property type="match status" value="1"/>
</dbReference>
<dbReference type="InterPro" id="IPR001227">
    <property type="entry name" value="Ac_transferase_dom_sf"/>
</dbReference>
<dbReference type="RefSeq" id="WP_386718373.1">
    <property type="nucleotide sequence ID" value="NZ_JBHXIJ010000209.1"/>
</dbReference>
<evidence type="ECO:0000256" key="1">
    <source>
        <dbReference type="ARBA" id="ARBA00022679"/>
    </source>
</evidence>
<proteinExistence type="inferred from homology"/>
<dbReference type="Proteomes" id="UP001598448">
    <property type="component" value="Unassembled WGS sequence"/>
</dbReference>
<comment type="similarity">
    <text evidence="4">Belongs to the fabD family.</text>
</comment>